<evidence type="ECO:0000256" key="1">
    <source>
        <dbReference type="SAM" id="MobiDB-lite"/>
    </source>
</evidence>
<feature type="non-terminal residue" evidence="2">
    <location>
        <position position="1"/>
    </location>
</feature>
<evidence type="ECO:0000313" key="2">
    <source>
        <dbReference type="EMBL" id="KZL75867.1"/>
    </source>
</evidence>
<dbReference type="Proteomes" id="UP000076552">
    <property type="component" value="Unassembled WGS sequence"/>
</dbReference>
<feature type="region of interest" description="Disordered" evidence="1">
    <location>
        <begin position="145"/>
        <end position="196"/>
    </location>
</feature>
<feature type="compositionally biased region" description="Low complexity" evidence="1">
    <location>
        <begin position="73"/>
        <end position="84"/>
    </location>
</feature>
<evidence type="ECO:0000313" key="3">
    <source>
        <dbReference type="Proteomes" id="UP000076552"/>
    </source>
</evidence>
<feature type="region of interest" description="Disordered" evidence="1">
    <location>
        <begin position="806"/>
        <end position="829"/>
    </location>
</feature>
<feature type="compositionally biased region" description="Basic and acidic residues" evidence="1">
    <location>
        <begin position="152"/>
        <end position="163"/>
    </location>
</feature>
<accession>A0A166WPL8</accession>
<feature type="compositionally biased region" description="Polar residues" evidence="1">
    <location>
        <begin position="566"/>
        <end position="586"/>
    </location>
</feature>
<feature type="region of interest" description="Disordered" evidence="1">
    <location>
        <begin position="55"/>
        <end position="86"/>
    </location>
</feature>
<name>A0A166WPL8_9PEZI</name>
<reference evidence="2 3" key="1">
    <citation type="submission" date="2015-06" db="EMBL/GenBank/DDBJ databases">
        <title>Survival trade-offs in plant roots during colonization by closely related pathogenic and mutualistic fungi.</title>
        <authorList>
            <person name="Hacquard S."/>
            <person name="Kracher B."/>
            <person name="Hiruma K."/>
            <person name="Weinman A."/>
            <person name="Muench P."/>
            <person name="Garrido Oter R."/>
            <person name="Ver Loren van Themaat E."/>
            <person name="Dallerey J.-F."/>
            <person name="Damm U."/>
            <person name="Henrissat B."/>
            <person name="Lespinet O."/>
            <person name="Thon M."/>
            <person name="Kemen E."/>
            <person name="McHardy A.C."/>
            <person name="Schulze-Lefert P."/>
            <person name="O'Connell R.J."/>
        </authorList>
    </citation>
    <scope>NUCLEOTIDE SEQUENCE [LARGE SCALE GENOMIC DNA]</scope>
    <source>
        <strain evidence="2 3">0861</strain>
    </source>
</reference>
<dbReference type="EMBL" id="LFIV01000020">
    <property type="protein sequence ID" value="KZL75867.1"/>
    <property type="molecule type" value="Genomic_DNA"/>
</dbReference>
<organism evidence="2 3">
    <name type="scientific">Colletotrichum tofieldiae</name>
    <dbReference type="NCBI Taxonomy" id="708197"/>
    <lineage>
        <taxon>Eukaryota</taxon>
        <taxon>Fungi</taxon>
        <taxon>Dikarya</taxon>
        <taxon>Ascomycota</taxon>
        <taxon>Pezizomycotina</taxon>
        <taxon>Sordariomycetes</taxon>
        <taxon>Hypocreomycetidae</taxon>
        <taxon>Glomerellales</taxon>
        <taxon>Glomerellaceae</taxon>
        <taxon>Colletotrichum</taxon>
        <taxon>Colletotrichum spaethianum species complex</taxon>
    </lineage>
</organism>
<feature type="region of interest" description="Disordered" evidence="1">
    <location>
        <begin position="547"/>
        <end position="589"/>
    </location>
</feature>
<keyword evidence="3" id="KW-1185">Reference proteome</keyword>
<protein>
    <submittedName>
        <fullName evidence="2">Uncharacterized protein</fullName>
    </submittedName>
</protein>
<dbReference type="AlphaFoldDB" id="A0A166WPL8"/>
<dbReference type="STRING" id="708197.A0A166WPL8"/>
<proteinExistence type="predicted"/>
<gene>
    <name evidence="2" type="ORF">CT0861_00916</name>
</gene>
<feature type="compositionally biased region" description="Acidic residues" evidence="1">
    <location>
        <begin position="811"/>
        <end position="822"/>
    </location>
</feature>
<feature type="compositionally biased region" description="Basic and acidic residues" evidence="1">
    <location>
        <begin position="56"/>
        <end position="67"/>
    </location>
</feature>
<sequence>LALVFDCSVRTLPPPRTWLAASMMGRQRSRSDVASTSPKIRRFSNALRKISTISSTRDDRLSKHGSDFEFGESPDGVSSGDSSSAIAFNDSETNLRQIQQSTQRVRSTLSSKDADAAFKDYVKVKDHATLCRSLLHVSTLVPPGNGQATRISTEDRGMSRESSLDVPYSPTTIDTRSSFSGKSLSEVTTGQSCGHRSGPIRETCLSAVRDWKKCIESLLEALELTLSETYKSYEPDATPSMVKSLFQNRDFRAAAIQQMRKTSIDKTFSASPDFIPRYVIRLKNYDRVKQDLVGITRILQLGESGVSDERPVKEHHVSPRGDAILEFANIGDESMPVLRFRVSSFLLAETSPIFERIFTEHSHVEIHDDEDVTDQLAPPPTPYICDDGTEAKLYRMPQLEHDSEQALTILLHAAHMHNDKVPREVSFEQFVAIAEVCLRYRCTSPLELFVEHRWLPQWIHKGSEDMPGGMLLISYAFGFRQLFTRMSKTAILNLVNEEELQSKPWPQKIKDKIWAVRGAKMAQVHACCVGTVQEYLRPPLKAVEQDDAPSLTTGLGLPQVKARSPSPGSSAETSTPGHPLMFSSSPRCPKGSHWCDATNLGWLMLIYGEMQLLPTIMKPAVLGNLANPQQTPRRSLAQLVDLLRTIASPPQVLHKGGVCDPTPQFRAAINDIYNSVSGLTLYDISRRAHGWGLSRHRSRQPQAVLQKGLKHPGQERDVKGVLTDAIRLRILRSTDSVDDLHAAAMISRGFYQTFQENELLLMRKFVKAHRRMTLLKLTSADVIALSEDKVPREEAEVLKAEAVTARNADEGFGDSEEYEGPEGSETQAEQGTAVVDAFLSLRPYEGAAASDAPSPSVLSDEEAQQILWPPSPLLPRDVSLQTSATKATAKSGMMREKFRTSDPAFVEEKMLLQSEDKHLREERDRRVGLVREDDG</sequence>
<feature type="compositionally biased region" description="Polar residues" evidence="1">
    <location>
        <begin position="169"/>
        <end position="194"/>
    </location>
</feature>
<comment type="caution">
    <text evidence="2">The sequence shown here is derived from an EMBL/GenBank/DDBJ whole genome shotgun (WGS) entry which is preliminary data.</text>
</comment>